<evidence type="ECO:0000313" key="1">
    <source>
        <dbReference type="EMBL" id="MFD2140241.1"/>
    </source>
</evidence>
<reference evidence="2" key="1">
    <citation type="journal article" date="2019" name="Int. J. Syst. Evol. Microbiol.">
        <title>The Global Catalogue of Microorganisms (GCM) 10K type strain sequencing project: providing services to taxonomists for standard genome sequencing and annotation.</title>
        <authorList>
            <consortium name="The Broad Institute Genomics Platform"/>
            <consortium name="The Broad Institute Genome Sequencing Center for Infectious Disease"/>
            <person name="Wu L."/>
            <person name="Ma J."/>
        </authorList>
    </citation>
    <scope>NUCLEOTIDE SEQUENCE [LARGE SCALE GENOMIC DNA]</scope>
    <source>
        <strain evidence="2">CCM 7435</strain>
    </source>
</reference>
<gene>
    <name evidence="1" type="ORF">ACFSNC_07530</name>
</gene>
<name>A0ABW4YVP3_9HYPH</name>
<protein>
    <submittedName>
        <fullName evidence="1">Uncharacterized protein</fullName>
    </submittedName>
</protein>
<proteinExistence type="predicted"/>
<dbReference type="Proteomes" id="UP001597299">
    <property type="component" value="Unassembled WGS sequence"/>
</dbReference>
<accession>A0ABW4YVP3</accession>
<sequence length="199" mass="22342">MSDDANLKSLVTDIAHQAAQQAFDWLWTYGSADPDNFRRDVRVATINRHLMSTVEPVRQVAFEQGVTGSNEIHAIWIEAAQTFSTRMKELEGIPASYEPEWSDDDKALKERLHTEAIRAARLAFDSDCARPTDASDAERLDRLSAVWAHMATFVAAAVNPSRPAEEAMVDYWTTEAINILIQEFCRLRDAWASDEGGRA</sequence>
<dbReference type="EMBL" id="JBHUHD010000001">
    <property type="protein sequence ID" value="MFD2140241.1"/>
    <property type="molecule type" value="Genomic_DNA"/>
</dbReference>
<organism evidence="1 2">
    <name type="scientific">Ancylobacter oerskovii</name>
    <dbReference type="NCBI Taxonomy" id="459519"/>
    <lineage>
        <taxon>Bacteria</taxon>
        <taxon>Pseudomonadati</taxon>
        <taxon>Pseudomonadota</taxon>
        <taxon>Alphaproteobacteria</taxon>
        <taxon>Hyphomicrobiales</taxon>
        <taxon>Xanthobacteraceae</taxon>
        <taxon>Ancylobacter</taxon>
    </lineage>
</organism>
<keyword evidence="2" id="KW-1185">Reference proteome</keyword>
<comment type="caution">
    <text evidence="1">The sequence shown here is derived from an EMBL/GenBank/DDBJ whole genome shotgun (WGS) entry which is preliminary data.</text>
</comment>
<evidence type="ECO:0000313" key="2">
    <source>
        <dbReference type="Proteomes" id="UP001597299"/>
    </source>
</evidence>
<dbReference type="RefSeq" id="WP_213351984.1">
    <property type="nucleotide sequence ID" value="NZ_JAHBGB010000015.1"/>
</dbReference>